<accession>A0A556N7H1</accession>
<dbReference type="RefSeq" id="WP_144331661.1">
    <property type="nucleotide sequence ID" value="NZ_VLPL01000001.1"/>
</dbReference>
<sequence length="509" mass="55537">MKKILLALFINATFALTTQGQTLQSYLTPWKSNGFIYWSKEDGVNYKVNVYQLVNSSYTLISSTRSTNNYFQFTSPQLTSSDLFYTIGKYSSTDVLLEESDPQSIGDHPGPVPICYLDCNGLRESYRINLMQTYNGSTYLMASDNAGAHNALIGQYAPYYQAIDIVNYELYDVLHPYRKATAGFGSLIYERDHIEIFPTTPGGPYYDAQNNIVTTGFLVEKKMDKYEHFNTANTGNYEASTDWCEANIGTGTSIFNANLDPASLPTSGNTVTGNQAWFLTQTGTDSQGNPIYQIPNQLYCSTMQNGSGSSGGPGAPNIDDFMEAIELCFDFATGDVSGDPEDCLIPDGPIGGGLGGLIGGITFESLDKESGYYLSIDNPNGTPSVKGEEGDFSAGLYRINLFLTDGRIIPVYRVLGPIADARVVEISISPNVIVNSELKFGVQSNENTSVNILVQKLDGTTVYTEAVNLIANTEILRVIPITGDIPYNQLRVSVILDDGTVIQETALTE</sequence>
<dbReference type="EMBL" id="VLPL01000001">
    <property type="protein sequence ID" value="TSJ48126.1"/>
    <property type="molecule type" value="Genomic_DNA"/>
</dbReference>
<comment type="caution">
    <text evidence="1">The sequence shown here is derived from an EMBL/GenBank/DDBJ whole genome shotgun (WGS) entry which is preliminary data.</text>
</comment>
<reference evidence="1 2" key="1">
    <citation type="submission" date="2019-07" db="EMBL/GenBank/DDBJ databases">
        <authorList>
            <person name="Huq M.A."/>
        </authorList>
    </citation>
    <scope>NUCLEOTIDE SEQUENCE [LARGE SCALE GENOMIC DNA]</scope>
    <source>
        <strain evidence="1 2">MAH-3</strain>
    </source>
</reference>
<dbReference type="AlphaFoldDB" id="A0A556N7H1"/>
<proteinExistence type="predicted"/>
<keyword evidence="2" id="KW-1185">Reference proteome</keyword>
<name>A0A556N7H1_9FLAO</name>
<dbReference type="Proteomes" id="UP000316008">
    <property type="component" value="Unassembled WGS sequence"/>
</dbReference>
<gene>
    <name evidence="1" type="ORF">FO442_03045</name>
</gene>
<evidence type="ECO:0000313" key="1">
    <source>
        <dbReference type="EMBL" id="TSJ48126.1"/>
    </source>
</evidence>
<protein>
    <submittedName>
        <fullName evidence="1">Uncharacterized protein</fullName>
    </submittedName>
</protein>
<evidence type="ECO:0000313" key="2">
    <source>
        <dbReference type="Proteomes" id="UP000316008"/>
    </source>
</evidence>
<organism evidence="1 2">
    <name type="scientific">Fluviicola chungangensis</name>
    <dbReference type="NCBI Taxonomy" id="2597671"/>
    <lineage>
        <taxon>Bacteria</taxon>
        <taxon>Pseudomonadati</taxon>
        <taxon>Bacteroidota</taxon>
        <taxon>Flavobacteriia</taxon>
        <taxon>Flavobacteriales</taxon>
        <taxon>Crocinitomicaceae</taxon>
        <taxon>Fluviicola</taxon>
    </lineage>
</organism>